<reference evidence="2 3" key="1">
    <citation type="submission" date="2018-10" db="EMBL/GenBank/DDBJ databases">
        <title>Proposal of Lysobacter pythonis sp. nov. isolated from royal pythons (Python regius).</title>
        <authorList>
            <person name="Hans-Juergen B."/>
            <person name="Huptas C."/>
            <person name="Sandra B."/>
            <person name="Igor L."/>
            <person name="Joachim S."/>
            <person name="Siegfried S."/>
            <person name="Mareike W."/>
            <person name="Peter K."/>
        </authorList>
    </citation>
    <scope>NUCLEOTIDE SEQUENCE [LARGE SCALE GENOMIC DNA]</scope>
    <source>
        <strain evidence="2 3">4284/11</strain>
    </source>
</reference>
<protein>
    <submittedName>
        <fullName evidence="2">Uncharacterized protein</fullName>
    </submittedName>
</protein>
<proteinExistence type="predicted"/>
<evidence type="ECO:0000256" key="1">
    <source>
        <dbReference type="SAM" id="Phobius"/>
    </source>
</evidence>
<keyword evidence="1" id="KW-0812">Transmembrane</keyword>
<keyword evidence="1" id="KW-1133">Transmembrane helix</keyword>
<dbReference type="Proteomes" id="UP000275012">
    <property type="component" value="Unassembled WGS sequence"/>
</dbReference>
<organism evidence="2 3">
    <name type="scientific">Solilutibacter pythonis</name>
    <dbReference type="NCBI Taxonomy" id="2483112"/>
    <lineage>
        <taxon>Bacteria</taxon>
        <taxon>Pseudomonadati</taxon>
        <taxon>Pseudomonadota</taxon>
        <taxon>Gammaproteobacteria</taxon>
        <taxon>Lysobacterales</taxon>
        <taxon>Lysobacteraceae</taxon>
        <taxon>Solilutibacter</taxon>
    </lineage>
</organism>
<keyword evidence="3" id="KW-1185">Reference proteome</keyword>
<dbReference type="OrthoDB" id="9957872at2"/>
<keyword evidence="1" id="KW-0472">Membrane</keyword>
<gene>
    <name evidence="2" type="ORF">EBB59_08795</name>
</gene>
<sequence length="93" mass="10304">MFAQWLHHPYVTRLRARFAARRPRHPLVRGLLGLTGLALLLVLLVVGALLGLTMLLGAAVLRGLRQRGRPRAGGQVIEGEYRSVRDSALPHPR</sequence>
<evidence type="ECO:0000313" key="2">
    <source>
        <dbReference type="EMBL" id="RMH91069.1"/>
    </source>
</evidence>
<feature type="transmembrane region" description="Helical" evidence="1">
    <location>
        <begin position="31"/>
        <end position="61"/>
    </location>
</feature>
<evidence type="ECO:0000313" key="3">
    <source>
        <dbReference type="Proteomes" id="UP000275012"/>
    </source>
</evidence>
<accession>A0A3M2HUJ0</accession>
<comment type="caution">
    <text evidence="2">The sequence shown here is derived from an EMBL/GenBank/DDBJ whole genome shotgun (WGS) entry which is preliminary data.</text>
</comment>
<dbReference type="EMBL" id="RFLY01000011">
    <property type="protein sequence ID" value="RMH91069.1"/>
    <property type="molecule type" value="Genomic_DNA"/>
</dbReference>
<name>A0A3M2HUJ0_9GAMM</name>
<dbReference type="AlphaFoldDB" id="A0A3M2HUJ0"/>
<dbReference type="RefSeq" id="WP_122101822.1">
    <property type="nucleotide sequence ID" value="NZ_RFLY01000011.1"/>
</dbReference>